<sequence length="59" mass="6181">MGPSSNSHSGVEDHDSGAQQSTGCKAQGKSVMKTKLGGSEIIKCKDDLFFSLVDGSDNY</sequence>
<dbReference type="Proteomes" id="UP000007322">
    <property type="component" value="Chromosome 6"/>
</dbReference>
<dbReference type="GeneID" id="11506235"/>
<reference evidence="2 3" key="1">
    <citation type="journal article" date="2011" name="Nat. Biotechnol.">
        <title>Comparative genomic analysis of the thermophilic biomass-degrading fungi Myceliophthora thermophila and Thielavia terrestris.</title>
        <authorList>
            <person name="Berka R.M."/>
            <person name="Grigoriev I.V."/>
            <person name="Otillar R."/>
            <person name="Salamov A."/>
            <person name="Grimwood J."/>
            <person name="Reid I."/>
            <person name="Ishmael N."/>
            <person name="John T."/>
            <person name="Darmond C."/>
            <person name="Moisan M.-C."/>
            <person name="Henrissat B."/>
            <person name="Coutinho P.M."/>
            <person name="Lombard V."/>
            <person name="Natvig D.O."/>
            <person name="Lindquist E."/>
            <person name="Schmutz J."/>
            <person name="Lucas S."/>
            <person name="Harris P."/>
            <person name="Powlowski J."/>
            <person name="Bellemare A."/>
            <person name="Taylor D."/>
            <person name="Butler G."/>
            <person name="de Vries R.P."/>
            <person name="Allijn I.E."/>
            <person name="van den Brink J."/>
            <person name="Ushinsky S."/>
            <person name="Storms R."/>
            <person name="Powell A.J."/>
            <person name="Paulsen I.T."/>
            <person name="Elbourne L.D.H."/>
            <person name="Baker S.E."/>
            <person name="Magnuson J."/>
            <person name="LaBoissiere S."/>
            <person name="Clutterbuck A.J."/>
            <person name="Martinez D."/>
            <person name="Wogulis M."/>
            <person name="de Leon A.L."/>
            <person name="Rey M.W."/>
            <person name="Tsang A."/>
        </authorList>
    </citation>
    <scope>NUCLEOTIDE SEQUENCE [LARGE SCALE GENOMIC DNA]</scope>
    <source>
        <strain evidence="3">ATCC 42464 / BCRC 31852 / DSM 1799</strain>
    </source>
</reference>
<dbReference type="VEuPathDB" id="FungiDB:MYCTH_2311121"/>
<name>G2QML0_THET4</name>
<dbReference type="EMBL" id="CP003007">
    <property type="protein sequence ID" value="AEO61190.1"/>
    <property type="molecule type" value="Genomic_DNA"/>
</dbReference>
<feature type="region of interest" description="Disordered" evidence="1">
    <location>
        <begin position="1"/>
        <end position="30"/>
    </location>
</feature>
<dbReference type="AlphaFoldDB" id="G2QML0"/>
<organism evidence="2 3">
    <name type="scientific">Thermothelomyces thermophilus (strain ATCC 42464 / BCRC 31852 / DSM 1799)</name>
    <name type="common">Sporotrichum thermophile</name>
    <dbReference type="NCBI Taxonomy" id="573729"/>
    <lineage>
        <taxon>Eukaryota</taxon>
        <taxon>Fungi</taxon>
        <taxon>Dikarya</taxon>
        <taxon>Ascomycota</taxon>
        <taxon>Pezizomycotina</taxon>
        <taxon>Sordariomycetes</taxon>
        <taxon>Sordariomycetidae</taxon>
        <taxon>Sordariales</taxon>
        <taxon>Chaetomiaceae</taxon>
        <taxon>Thermothelomyces</taxon>
    </lineage>
</organism>
<evidence type="ECO:0000256" key="1">
    <source>
        <dbReference type="SAM" id="MobiDB-lite"/>
    </source>
</evidence>
<proteinExistence type="predicted"/>
<evidence type="ECO:0000313" key="3">
    <source>
        <dbReference type="Proteomes" id="UP000007322"/>
    </source>
</evidence>
<keyword evidence="3" id="KW-1185">Reference proteome</keyword>
<dbReference type="KEGG" id="mtm:MYCTH_2311121"/>
<dbReference type="RefSeq" id="XP_003666435.1">
    <property type="nucleotide sequence ID" value="XM_003666387.1"/>
</dbReference>
<dbReference type="HOGENOM" id="CLU_2962527_0_0_1"/>
<accession>G2QML0</accession>
<evidence type="ECO:0000313" key="2">
    <source>
        <dbReference type="EMBL" id="AEO61190.1"/>
    </source>
</evidence>
<protein>
    <submittedName>
        <fullName evidence="2">Uncharacterized protein</fullName>
    </submittedName>
</protein>
<gene>
    <name evidence="2" type="ORF">MYCTH_2311121</name>
</gene>
<dbReference type="InParanoid" id="G2QML0"/>